<accession>A0AA37KPY6</accession>
<name>A0AA37KPY6_9BACT</name>
<sequence length="273" mass="29982">MTRAATIENFARHLIVEVNDVNILNAGEYYLSNGEPFFTHVVIYSSNIRGDANGNVYAYNNPNNAAILADPDKYIKPLQAKGIKVLLGYLGDHTGAGFANLTNQQAESFCNQIIEVGEAAGVDGYFLDDEWSEYGTRGWPPANSTSFSNVILKLRNKTDKIITLLDWGNTNTLSPEAVACIDLTHQGSLNGYYLSSMFPVSHYLPFSIDLRGPLSDSAVKVRTIQSMRANAGGIGIYDLRMEPTRLSTFNAVAWAFDLTCTHTGVTYPKDYGN</sequence>
<organism evidence="1 2">
    <name type="scientific">Alistipes finegoldii</name>
    <dbReference type="NCBI Taxonomy" id="214856"/>
    <lineage>
        <taxon>Bacteria</taxon>
        <taxon>Pseudomonadati</taxon>
        <taxon>Bacteroidota</taxon>
        <taxon>Bacteroidia</taxon>
        <taxon>Bacteroidales</taxon>
        <taxon>Rikenellaceae</taxon>
        <taxon>Alistipes</taxon>
    </lineage>
</organism>
<dbReference type="InterPro" id="IPR017853">
    <property type="entry name" value="GH"/>
</dbReference>
<dbReference type="SUPFAM" id="SSF51445">
    <property type="entry name" value="(Trans)glycosidases"/>
    <property type="match status" value="1"/>
</dbReference>
<comment type="caution">
    <text evidence="1">The sequence shown here is derived from an EMBL/GenBank/DDBJ whole genome shotgun (WGS) entry which is preliminary data.</text>
</comment>
<dbReference type="Gene3D" id="3.20.20.80">
    <property type="entry name" value="Glycosidases"/>
    <property type="match status" value="1"/>
</dbReference>
<reference evidence="1" key="1">
    <citation type="submission" date="2022-01" db="EMBL/GenBank/DDBJ databases">
        <title>Novel bile acid biosynthetic pathways are enriched in the microbiome of centenarians.</title>
        <authorList>
            <person name="Sato Y."/>
            <person name="Atarashi K."/>
            <person name="Plichta R.D."/>
            <person name="Arai Y."/>
            <person name="Sasajima S."/>
            <person name="Kearney M.S."/>
            <person name="Suda W."/>
            <person name="Takeshita K."/>
            <person name="Sasaki T."/>
            <person name="Okamoto S."/>
            <person name="Skelly N.A."/>
            <person name="Okamura Y."/>
            <person name="Vlamakis H."/>
            <person name="Li Y."/>
            <person name="Tanoue T."/>
            <person name="Takei H."/>
            <person name="Nittono H."/>
            <person name="Narushima S."/>
            <person name="Irie J."/>
            <person name="Itoh H."/>
            <person name="Moriya K."/>
            <person name="Sugiura Y."/>
            <person name="Suematsu M."/>
            <person name="Moritoki N."/>
            <person name="Shibata S."/>
            <person name="Littman R.D."/>
            <person name="Fischbach A.M."/>
            <person name="Uwamino Y."/>
            <person name="Inoue T."/>
            <person name="Honda A."/>
            <person name="Hattori M."/>
            <person name="Murai T."/>
            <person name="Xavier J.R."/>
            <person name="Hirose N."/>
            <person name="Honda K."/>
        </authorList>
    </citation>
    <scope>NUCLEOTIDE SEQUENCE</scope>
    <source>
        <strain evidence="1">CE91-St16</strain>
    </source>
</reference>
<evidence type="ECO:0000313" key="2">
    <source>
        <dbReference type="Proteomes" id="UP001055105"/>
    </source>
</evidence>
<gene>
    <name evidence="1" type="ORF">CE91St16_28190</name>
</gene>
<proteinExistence type="predicted"/>
<protein>
    <submittedName>
        <fullName evidence="1">Endo-beta-N-acetylglucosaminidase</fullName>
    </submittedName>
</protein>
<dbReference type="EMBL" id="BQOL01000002">
    <property type="protein sequence ID" value="GKI19911.1"/>
    <property type="molecule type" value="Genomic_DNA"/>
</dbReference>
<evidence type="ECO:0000313" key="1">
    <source>
        <dbReference type="EMBL" id="GKI19911.1"/>
    </source>
</evidence>
<dbReference type="AlphaFoldDB" id="A0AA37KPY6"/>
<dbReference type="Proteomes" id="UP001055105">
    <property type="component" value="Unassembled WGS sequence"/>
</dbReference>